<protein>
    <submittedName>
        <fullName evidence="2">Sorting nexin-6-like</fullName>
    </submittedName>
</protein>
<dbReference type="InterPro" id="IPR036871">
    <property type="entry name" value="PX_dom_sf"/>
</dbReference>
<dbReference type="InParanoid" id="A0A1V9XU80"/>
<dbReference type="Proteomes" id="UP000192247">
    <property type="component" value="Unassembled WGS sequence"/>
</dbReference>
<comment type="caution">
    <text evidence="2">The sequence shown here is derived from an EMBL/GenBank/DDBJ whole genome shotgun (WGS) entry which is preliminary data.</text>
</comment>
<dbReference type="STRING" id="418985.A0A1V9XU80"/>
<evidence type="ECO:0000256" key="1">
    <source>
        <dbReference type="SAM" id="MobiDB-lite"/>
    </source>
</evidence>
<accession>A0A1V9XU80</accession>
<reference evidence="2 3" key="1">
    <citation type="journal article" date="2017" name="Gigascience">
        <title>Draft genome of the honey bee ectoparasitic mite, Tropilaelaps mercedesae, is shaped by the parasitic life history.</title>
        <authorList>
            <person name="Dong X."/>
            <person name="Armstrong S.D."/>
            <person name="Xia D."/>
            <person name="Makepeace B.L."/>
            <person name="Darby A.C."/>
            <person name="Kadowaki T."/>
        </authorList>
    </citation>
    <scope>NUCLEOTIDE SEQUENCE [LARGE SCALE GENOMIC DNA]</scope>
    <source>
        <strain evidence="2">Wuxi-XJTLU</strain>
    </source>
</reference>
<dbReference type="GO" id="GO:0035091">
    <property type="term" value="F:phosphatidylinositol binding"/>
    <property type="evidence" value="ECO:0007669"/>
    <property type="project" value="InterPro"/>
</dbReference>
<dbReference type="AlphaFoldDB" id="A0A1V9XU80"/>
<dbReference type="Gene3D" id="1.20.1270.60">
    <property type="entry name" value="Arfaptin homology (AH) domain/BAR domain"/>
    <property type="match status" value="1"/>
</dbReference>
<dbReference type="OrthoDB" id="9976382at2759"/>
<sequence>MLAFQEDGEAHACDSQESAPVAVESNDELNVDISDALSEKDKVKFTVHTKSTLEEMGGADSEFSVVREHEGFLWLHTAIEEHPAYAGYIIPPPPPRPDFDAAREKLQKLGEGEGTMTKASTVNLLLKLNQNEFMSPSTERNDAFDPQKHFLVSYQSHVENAFHKADRVTQAHKRLADNYIRISTQFLELSKMEAPLRKFVSRFADGLERARRCEGRACSDIDLKLTDILKYYYSETRAARDLMQRRVRCLADYEAANKMVEKARFRDREVRAAEETQREACVRFQEISATMERELADFRIRRIVNFRKSLIELAELQLKHNRSAAQVLRNCLLSLKSEMVQDEI</sequence>
<gene>
    <name evidence="2" type="ORF">BIW11_00518</name>
</gene>
<keyword evidence="3" id="KW-1185">Reference proteome</keyword>
<dbReference type="EMBL" id="MNPL01004161">
    <property type="protein sequence ID" value="OQR76928.1"/>
    <property type="molecule type" value="Genomic_DNA"/>
</dbReference>
<dbReference type="PANTHER" id="PTHR45850:SF1">
    <property type="entry name" value="SORTING NEXIN 6, ISOFORM B"/>
    <property type="match status" value="1"/>
</dbReference>
<evidence type="ECO:0000313" key="3">
    <source>
        <dbReference type="Proteomes" id="UP000192247"/>
    </source>
</evidence>
<dbReference type="InterPro" id="IPR027267">
    <property type="entry name" value="AH/BAR_dom_sf"/>
</dbReference>
<proteinExistence type="predicted"/>
<dbReference type="SUPFAM" id="SSF103657">
    <property type="entry name" value="BAR/IMD domain-like"/>
    <property type="match status" value="1"/>
</dbReference>
<evidence type="ECO:0000313" key="2">
    <source>
        <dbReference type="EMBL" id="OQR76928.1"/>
    </source>
</evidence>
<name>A0A1V9XU80_9ACAR</name>
<feature type="region of interest" description="Disordered" evidence="1">
    <location>
        <begin position="1"/>
        <end position="20"/>
    </location>
</feature>
<dbReference type="Gene3D" id="3.30.1520.10">
    <property type="entry name" value="Phox-like domain"/>
    <property type="match status" value="1"/>
</dbReference>
<dbReference type="PANTHER" id="PTHR45850">
    <property type="entry name" value="SORTING NEXIN FAMILY MEMBER"/>
    <property type="match status" value="1"/>
</dbReference>
<organism evidence="2 3">
    <name type="scientific">Tropilaelaps mercedesae</name>
    <dbReference type="NCBI Taxonomy" id="418985"/>
    <lineage>
        <taxon>Eukaryota</taxon>
        <taxon>Metazoa</taxon>
        <taxon>Ecdysozoa</taxon>
        <taxon>Arthropoda</taxon>
        <taxon>Chelicerata</taxon>
        <taxon>Arachnida</taxon>
        <taxon>Acari</taxon>
        <taxon>Parasitiformes</taxon>
        <taxon>Mesostigmata</taxon>
        <taxon>Gamasina</taxon>
        <taxon>Dermanyssoidea</taxon>
        <taxon>Laelapidae</taxon>
        <taxon>Tropilaelaps</taxon>
    </lineage>
</organism>